<evidence type="ECO:0000313" key="19">
    <source>
        <dbReference type="Proteomes" id="UP001166291"/>
    </source>
</evidence>
<comment type="catalytic activity">
    <reaction evidence="1 16">
        <text>1-(5-phospho-beta-D-ribosyl)-ATP + diphosphate = 5-phospho-alpha-D-ribose 1-diphosphate + ATP</text>
        <dbReference type="Rhea" id="RHEA:18473"/>
        <dbReference type="ChEBI" id="CHEBI:30616"/>
        <dbReference type="ChEBI" id="CHEBI:33019"/>
        <dbReference type="ChEBI" id="CHEBI:58017"/>
        <dbReference type="ChEBI" id="CHEBI:73183"/>
        <dbReference type="EC" id="2.4.2.17"/>
    </reaction>
</comment>
<name>A0ABS6VPQ8_9GAMM</name>
<keyword evidence="19" id="KW-1185">Reference proteome</keyword>
<comment type="subunit">
    <text evidence="5 16">Heteromultimer composed of HisG and HisZ subunits.</text>
</comment>
<dbReference type="EMBL" id="JAHWDQ010000001">
    <property type="protein sequence ID" value="MBW2940236.1"/>
    <property type="molecule type" value="Genomic_DNA"/>
</dbReference>
<dbReference type="Proteomes" id="UP001166291">
    <property type="component" value="Unassembled WGS sequence"/>
</dbReference>
<gene>
    <name evidence="16 18" type="primary">hisG</name>
    <name evidence="18" type="ORF">KXJ70_05590</name>
</gene>
<comment type="domain">
    <text evidence="16">Lacks the C-terminal regulatory region which is replaced by HisZ.</text>
</comment>
<dbReference type="InterPro" id="IPR018198">
    <property type="entry name" value="ATP_PRibTrfase_CS"/>
</dbReference>
<dbReference type="InterPro" id="IPR001348">
    <property type="entry name" value="ATP_PRibTrfase_HisG"/>
</dbReference>
<accession>A0ABS6VPQ8</accession>
<evidence type="ECO:0000256" key="4">
    <source>
        <dbReference type="ARBA" id="ARBA00009489"/>
    </source>
</evidence>
<dbReference type="EC" id="2.4.2.17" evidence="6 16"/>
<dbReference type="InterPro" id="IPR024893">
    <property type="entry name" value="ATP_PRibTrfase_HisG_short"/>
</dbReference>
<dbReference type="NCBIfam" id="TIGR00070">
    <property type="entry name" value="hisG"/>
    <property type="match status" value="1"/>
</dbReference>
<evidence type="ECO:0000256" key="12">
    <source>
        <dbReference type="ARBA" id="ARBA00022741"/>
    </source>
</evidence>
<keyword evidence="14 16" id="KW-0368">Histidine biosynthesis</keyword>
<protein>
    <recommendedName>
        <fullName evidence="7 16">ATP phosphoribosyltransferase</fullName>
        <shortName evidence="16">ATP-PRT</shortName>
        <shortName evidence="16">ATP-PRTase</shortName>
        <ecNumber evidence="6 16">2.4.2.17</ecNumber>
    </recommendedName>
</protein>
<sequence>MDQPVTIALTKGRILKETLPLLAEAGIVPAEDISSSRKLIFETNHSHIRLIVIRGTDVPTYVKLGSADIGVAGKDMLLEVGAGDMYEPLDLNIARCRLMTAGRVGESLPHGRVRVATKFVNVARRHFAERGIQVELIKLYGAMELAPLMDLADLIVDIVDTGNTLRANGMEPRDMIADVSSRLVVNKAAMKRKHNSIQDIIAKLTVAVEARQSAEELVSNG</sequence>
<comment type="function">
    <text evidence="15 16">Catalyzes the condensation of ATP and 5-phosphoribose 1-diphosphate to form N'-(5'-phosphoribosyl)-ATP (PR-ATP). Has a crucial role in the pathway because the rate of histidine biosynthesis seems to be controlled primarily by regulation of HisG enzymatic activity.</text>
</comment>
<evidence type="ECO:0000256" key="10">
    <source>
        <dbReference type="ARBA" id="ARBA00022676"/>
    </source>
</evidence>
<evidence type="ECO:0000256" key="2">
    <source>
        <dbReference type="ARBA" id="ARBA00004496"/>
    </source>
</evidence>
<dbReference type="PROSITE" id="PS01316">
    <property type="entry name" value="ATP_P_PHORIBOSYLTR"/>
    <property type="match status" value="1"/>
</dbReference>
<dbReference type="CDD" id="cd13595">
    <property type="entry name" value="PBP2_HisGs"/>
    <property type="match status" value="1"/>
</dbReference>
<keyword evidence="12 16" id="KW-0547">Nucleotide-binding</keyword>
<evidence type="ECO:0000259" key="17">
    <source>
        <dbReference type="Pfam" id="PF01634"/>
    </source>
</evidence>
<evidence type="ECO:0000256" key="11">
    <source>
        <dbReference type="ARBA" id="ARBA00022679"/>
    </source>
</evidence>
<evidence type="ECO:0000256" key="5">
    <source>
        <dbReference type="ARBA" id="ARBA00011496"/>
    </source>
</evidence>
<evidence type="ECO:0000256" key="14">
    <source>
        <dbReference type="ARBA" id="ARBA00023102"/>
    </source>
</evidence>
<comment type="subcellular location">
    <subcellularLocation>
        <location evidence="2 16">Cytoplasm</location>
    </subcellularLocation>
</comment>
<evidence type="ECO:0000256" key="3">
    <source>
        <dbReference type="ARBA" id="ARBA00004667"/>
    </source>
</evidence>
<dbReference type="PANTHER" id="PTHR21403">
    <property type="entry name" value="ATP PHOSPHORIBOSYLTRANSFERASE ATP-PRTASE"/>
    <property type="match status" value="1"/>
</dbReference>
<keyword evidence="13 16" id="KW-0067">ATP-binding</keyword>
<comment type="pathway">
    <text evidence="3 16">Amino-acid biosynthesis; L-histidine biosynthesis; L-histidine from 5-phospho-alpha-D-ribose 1-diphosphate: step 1/9.</text>
</comment>
<keyword evidence="8 16" id="KW-0963">Cytoplasm</keyword>
<dbReference type="Pfam" id="PF01634">
    <property type="entry name" value="HisG"/>
    <property type="match status" value="1"/>
</dbReference>
<dbReference type="HAMAP" id="MF_01018">
    <property type="entry name" value="HisG_Short"/>
    <property type="match status" value="1"/>
</dbReference>
<keyword evidence="11 16" id="KW-0808">Transferase</keyword>
<dbReference type="PANTHER" id="PTHR21403:SF8">
    <property type="entry name" value="ATP PHOSPHORIBOSYLTRANSFERASE"/>
    <property type="match status" value="1"/>
</dbReference>
<comment type="similarity">
    <text evidence="4 16">Belongs to the ATP phosphoribosyltransferase family. Short subfamily.</text>
</comment>
<evidence type="ECO:0000256" key="15">
    <source>
        <dbReference type="ARBA" id="ARBA00024861"/>
    </source>
</evidence>
<dbReference type="InterPro" id="IPR013820">
    <property type="entry name" value="ATP_PRibTrfase_cat"/>
</dbReference>
<evidence type="ECO:0000256" key="8">
    <source>
        <dbReference type="ARBA" id="ARBA00022490"/>
    </source>
</evidence>
<comment type="caution">
    <text evidence="18">The sequence shown here is derived from an EMBL/GenBank/DDBJ whole genome shotgun (WGS) entry which is preliminary data.</text>
</comment>
<proteinExistence type="inferred from homology"/>
<reference evidence="18" key="1">
    <citation type="submission" date="2021-07" db="EMBL/GenBank/DDBJ databases">
        <title>Zhongshania sp. CAU 1632 isolated from seawater.</title>
        <authorList>
            <person name="Kim W."/>
        </authorList>
    </citation>
    <scope>NUCLEOTIDE SEQUENCE</scope>
    <source>
        <strain evidence="18">CAU 1632</strain>
    </source>
</reference>
<evidence type="ECO:0000256" key="16">
    <source>
        <dbReference type="HAMAP-Rule" id="MF_01018"/>
    </source>
</evidence>
<evidence type="ECO:0000256" key="1">
    <source>
        <dbReference type="ARBA" id="ARBA00000915"/>
    </source>
</evidence>
<evidence type="ECO:0000256" key="7">
    <source>
        <dbReference type="ARBA" id="ARBA00020998"/>
    </source>
</evidence>
<dbReference type="GO" id="GO:0003879">
    <property type="term" value="F:ATP phosphoribosyltransferase activity"/>
    <property type="evidence" value="ECO:0007669"/>
    <property type="project" value="UniProtKB-EC"/>
</dbReference>
<organism evidence="18 19">
    <name type="scientific">Zhongshania aquimaris</name>
    <dbReference type="NCBI Taxonomy" id="2857107"/>
    <lineage>
        <taxon>Bacteria</taxon>
        <taxon>Pseudomonadati</taxon>
        <taxon>Pseudomonadota</taxon>
        <taxon>Gammaproteobacteria</taxon>
        <taxon>Cellvibrionales</taxon>
        <taxon>Spongiibacteraceae</taxon>
        <taxon>Zhongshania</taxon>
    </lineage>
</organism>
<dbReference type="RefSeq" id="WP_219042449.1">
    <property type="nucleotide sequence ID" value="NZ_JAHWDQ010000001.1"/>
</dbReference>
<keyword evidence="9 16" id="KW-0028">Amino-acid biosynthesis</keyword>
<evidence type="ECO:0000256" key="13">
    <source>
        <dbReference type="ARBA" id="ARBA00022840"/>
    </source>
</evidence>
<feature type="domain" description="ATP phosphoribosyltransferase catalytic" evidence="17">
    <location>
        <begin position="54"/>
        <end position="204"/>
    </location>
</feature>
<evidence type="ECO:0000256" key="6">
    <source>
        <dbReference type="ARBA" id="ARBA00011946"/>
    </source>
</evidence>
<evidence type="ECO:0000313" key="18">
    <source>
        <dbReference type="EMBL" id="MBW2940236.1"/>
    </source>
</evidence>
<evidence type="ECO:0000256" key="9">
    <source>
        <dbReference type="ARBA" id="ARBA00022605"/>
    </source>
</evidence>
<keyword evidence="10 16" id="KW-0328">Glycosyltransferase</keyword>